<evidence type="ECO:0000313" key="2">
    <source>
        <dbReference type="Proteomes" id="UP001162501"/>
    </source>
</evidence>
<organism evidence="1 2">
    <name type="scientific">Rangifer tarandus platyrhynchus</name>
    <name type="common">Svalbard reindeer</name>
    <dbReference type="NCBI Taxonomy" id="3082113"/>
    <lineage>
        <taxon>Eukaryota</taxon>
        <taxon>Metazoa</taxon>
        <taxon>Chordata</taxon>
        <taxon>Craniata</taxon>
        <taxon>Vertebrata</taxon>
        <taxon>Euteleostomi</taxon>
        <taxon>Mammalia</taxon>
        <taxon>Eutheria</taxon>
        <taxon>Laurasiatheria</taxon>
        <taxon>Artiodactyla</taxon>
        <taxon>Ruminantia</taxon>
        <taxon>Pecora</taxon>
        <taxon>Cervidae</taxon>
        <taxon>Odocoileinae</taxon>
        <taxon>Rangifer</taxon>
    </lineage>
</organism>
<proteinExistence type="predicted"/>
<evidence type="ECO:0000313" key="1">
    <source>
        <dbReference type="EMBL" id="CAN0483287.1"/>
    </source>
</evidence>
<gene>
    <name evidence="1" type="ORF">MRATA1EN22A_LOCUS21198</name>
</gene>
<protein>
    <submittedName>
        <fullName evidence="1">Uncharacterized protein</fullName>
    </submittedName>
</protein>
<accession>A0AC59ZSN2</accession>
<dbReference type="Proteomes" id="UP001162501">
    <property type="component" value="Chromosome 32"/>
</dbReference>
<name>A0AC59ZSN2_RANTA</name>
<reference evidence="1" key="2">
    <citation type="submission" date="2025-03" db="EMBL/GenBank/DDBJ databases">
        <authorList>
            <consortium name="ELIXIR-Norway"/>
            <consortium name="Elixir Norway"/>
        </authorList>
    </citation>
    <scope>NUCLEOTIDE SEQUENCE</scope>
</reference>
<sequence length="125" mass="13660">MLHLKLKSSACPLDLKLHRKGQEGTASEPRRLPPLLARRVQAAGLCPLPSSSPRAPPAQGSSSLRLELSERHALAVPGAFPSRRRKACLPYFTLLYHYFVLFPFVSPSPDTQSAFLLSTGRGPES</sequence>
<reference evidence="1" key="1">
    <citation type="submission" date="2023-05" db="EMBL/GenBank/DDBJ databases">
        <authorList>
            <consortium name="ELIXIR-Norway"/>
        </authorList>
    </citation>
    <scope>NUCLEOTIDE SEQUENCE</scope>
</reference>
<dbReference type="EMBL" id="OX596116">
    <property type="protein sequence ID" value="CAN0483287.1"/>
    <property type="molecule type" value="Genomic_DNA"/>
</dbReference>